<evidence type="ECO:0000313" key="2">
    <source>
        <dbReference type="EMBL" id="EKU45982.1"/>
    </source>
</evidence>
<dbReference type="Gene3D" id="2.30.29.50">
    <property type="entry name" value="Bacterial Pleckstrin homology domain"/>
    <property type="match status" value="1"/>
</dbReference>
<protein>
    <recommendedName>
        <fullName evidence="1">Bacterial Pleckstrin homology domain-containing protein</fullName>
    </recommendedName>
</protein>
<gene>
    <name evidence="2" type="ORF">C273_10297</name>
</gene>
<dbReference type="InterPro" id="IPR012544">
    <property type="entry name" value="PHb"/>
</dbReference>
<organism evidence="2 3">
    <name type="scientific">Staphylococcus massiliensis S46</name>
    <dbReference type="NCBI Taxonomy" id="1229783"/>
    <lineage>
        <taxon>Bacteria</taxon>
        <taxon>Bacillati</taxon>
        <taxon>Bacillota</taxon>
        <taxon>Bacilli</taxon>
        <taxon>Bacillales</taxon>
        <taxon>Staphylococcaceae</taxon>
        <taxon>Staphylococcus</taxon>
    </lineage>
</organism>
<reference evidence="2 3" key="1">
    <citation type="journal article" date="2013" name="Genome Announc.">
        <title>Genome Sequence of Staphylococcus massiliensis Strain S46, Isolated from the Surface of Healthy Human Skin.</title>
        <authorList>
            <person name="Srivastav R."/>
            <person name="Singh A."/>
            <person name="Jangir P.K."/>
            <person name="Kumari C."/>
            <person name="Muduli S."/>
            <person name="Sharma R."/>
        </authorList>
    </citation>
    <scope>NUCLEOTIDE SEQUENCE [LARGE SCALE GENOMIC DNA]</scope>
    <source>
        <strain evidence="2 3">S46</strain>
    </source>
</reference>
<dbReference type="PATRIC" id="fig|1229783.3.peg.2052"/>
<dbReference type="InterPro" id="IPR037063">
    <property type="entry name" value="PHb_sf"/>
</dbReference>
<dbReference type="OrthoDB" id="9803613at2"/>
<dbReference type="eggNOG" id="ENOG503172B">
    <property type="taxonomic scope" value="Bacteria"/>
</dbReference>
<dbReference type="CDD" id="cd13225">
    <property type="entry name" value="PH-like_bacteria"/>
    <property type="match status" value="1"/>
</dbReference>
<accession>K9ATR0</accession>
<evidence type="ECO:0000313" key="3">
    <source>
        <dbReference type="Proteomes" id="UP000009885"/>
    </source>
</evidence>
<comment type="caution">
    <text evidence="2">The sequence shown here is derived from an EMBL/GenBank/DDBJ whole genome shotgun (WGS) entry which is preliminary data.</text>
</comment>
<dbReference type="AlphaFoldDB" id="K9ATR0"/>
<sequence>MGLFDELLGSASEMHPGDVEQEFGDFLIENEHVEKTFKLLRDLLIFTNKRLLIIDKQGFSGKKMELRTVPYSSIKSFSVENAGRFDIDAELKLYVAAAPPLAFLLDKKTDIKHLNAILSNAIL</sequence>
<evidence type="ECO:0000259" key="1">
    <source>
        <dbReference type="Pfam" id="PF08000"/>
    </source>
</evidence>
<keyword evidence="3" id="KW-1185">Reference proteome</keyword>
<feature type="domain" description="Bacterial Pleckstrin homology" evidence="1">
    <location>
        <begin position="2"/>
        <end position="121"/>
    </location>
</feature>
<proteinExistence type="predicted"/>
<dbReference type="PANTHER" id="PTHR35796:SF3">
    <property type="entry name" value="BHLH DOMAIN-CONTAINING PROTEIN"/>
    <property type="match status" value="1"/>
</dbReference>
<dbReference type="PANTHER" id="PTHR35796">
    <property type="entry name" value="HYPOTHETICAL CYTOSOLIC PROTEIN"/>
    <property type="match status" value="1"/>
</dbReference>
<dbReference type="RefSeq" id="WP_009384702.1">
    <property type="nucleotide sequence ID" value="NZ_AMSQ01000022.1"/>
</dbReference>
<name>K9ATR0_9STAP</name>
<dbReference type="EMBL" id="AMSQ01000022">
    <property type="protein sequence ID" value="EKU45982.1"/>
    <property type="molecule type" value="Genomic_DNA"/>
</dbReference>
<dbReference type="Pfam" id="PF08000">
    <property type="entry name" value="bPH_1"/>
    <property type="match status" value="1"/>
</dbReference>
<dbReference type="Proteomes" id="UP000009885">
    <property type="component" value="Unassembled WGS sequence"/>
</dbReference>
<dbReference type="SUPFAM" id="SSF50729">
    <property type="entry name" value="PH domain-like"/>
    <property type="match status" value="1"/>
</dbReference>